<accession>A0A5C2HFK7</accession>
<dbReference type="InterPro" id="IPR011250">
    <property type="entry name" value="OMP/PagP_B-barrel"/>
</dbReference>
<evidence type="ECO:0000313" key="3">
    <source>
        <dbReference type="EMBL" id="QEP39902.1"/>
    </source>
</evidence>
<dbReference type="AlphaFoldDB" id="A0A5C2HFK7"/>
<dbReference type="InterPro" id="IPR027385">
    <property type="entry name" value="Beta-barrel_OMP"/>
</dbReference>
<proteinExistence type="predicted"/>
<organism evidence="3 4">
    <name type="scientific">Arcobacter porcinus</name>
    <dbReference type="NCBI Taxonomy" id="1935204"/>
    <lineage>
        <taxon>Bacteria</taxon>
        <taxon>Pseudomonadati</taxon>
        <taxon>Campylobacterota</taxon>
        <taxon>Epsilonproteobacteria</taxon>
        <taxon>Campylobacterales</taxon>
        <taxon>Arcobacteraceae</taxon>
        <taxon>Arcobacter</taxon>
    </lineage>
</organism>
<dbReference type="Proteomes" id="UP000322644">
    <property type="component" value="Chromosome"/>
</dbReference>
<feature type="domain" description="Outer membrane protein beta-barrel" evidence="2">
    <location>
        <begin position="11"/>
        <end position="141"/>
    </location>
</feature>
<dbReference type="KEGG" id="apoc:APORC_0271"/>
<dbReference type="Pfam" id="PF13505">
    <property type="entry name" value="OMP_b-brl"/>
    <property type="match status" value="1"/>
</dbReference>
<name>A0A5C2HFK7_9BACT</name>
<dbReference type="RefSeq" id="WP_066388199.1">
    <property type="nucleotide sequence ID" value="NZ_CP036246.2"/>
</dbReference>
<protein>
    <recommendedName>
        <fullName evidence="2">Outer membrane protein beta-barrel domain-containing protein</fullName>
    </recommendedName>
</protein>
<dbReference type="EMBL" id="CP036246">
    <property type="protein sequence ID" value="QEP39902.1"/>
    <property type="molecule type" value="Genomic_DNA"/>
</dbReference>
<evidence type="ECO:0000313" key="4">
    <source>
        <dbReference type="Proteomes" id="UP000322644"/>
    </source>
</evidence>
<reference evidence="3 4" key="2">
    <citation type="submission" date="2019-09" db="EMBL/GenBank/DDBJ databases">
        <title>Taxonomic note: a critical rebuttal of the proposed division of the genus Arcobacter into six genera, emended descriptions of Arcobacter anaerophilus and the genus Arcobacter, and an assessment of genus-level boundaries for Epsilonproteobacteria using in silico genomic comparator tools.</title>
        <authorList>
            <person name="On S.L.W."/>
            <person name="Miller W.G."/>
            <person name="Biggs P."/>
            <person name="Cornelius A."/>
            <person name="Vandamme P."/>
        </authorList>
    </citation>
    <scope>NUCLEOTIDE SEQUENCE [LARGE SCALE GENOMIC DNA]</scope>
    <source>
        <strain evidence="3 4">CCUG 56899</strain>
    </source>
</reference>
<evidence type="ECO:0000256" key="1">
    <source>
        <dbReference type="ARBA" id="ARBA00022729"/>
    </source>
</evidence>
<sequence>MGIEYANAVTKFDASGNYEGSPTDNYEEFKFVLGKGIGDNTFIQLYLSSGKYDSNFSAENSGSILDDRKFKELGFEWMKKVHFEDNIYPFAKVGLGISTLKLNRQITRTDNTTALSLTLGAGLDFNILDNLSLITGIDYNYKK</sequence>
<dbReference type="Gene3D" id="2.40.160.20">
    <property type="match status" value="1"/>
</dbReference>
<dbReference type="SUPFAM" id="SSF56925">
    <property type="entry name" value="OMPA-like"/>
    <property type="match status" value="1"/>
</dbReference>
<keyword evidence="1" id="KW-0732">Signal</keyword>
<evidence type="ECO:0000259" key="2">
    <source>
        <dbReference type="Pfam" id="PF13505"/>
    </source>
</evidence>
<gene>
    <name evidence="3" type="ORF">APORC_0271</name>
</gene>
<reference evidence="3 4" key="1">
    <citation type="submission" date="2019-09" db="EMBL/GenBank/DDBJ databases">
        <title>Complete genome sequencing of four Arcobacter species reveals a diverse suite of mobile elements.</title>
        <authorList>
            <person name="Miller W.G."/>
            <person name="Yee E."/>
            <person name="Bono J.L."/>
        </authorList>
    </citation>
    <scope>NUCLEOTIDE SEQUENCE [LARGE SCALE GENOMIC DNA]</scope>
    <source>
        <strain evidence="3 4">CCUG 56899</strain>
    </source>
</reference>